<keyword evidence="2" id="KW-1185">Reference proteome</keyword>
<proteinExistence type="predicted"/>
<reference evidence="2" key="1">
    <citation type="journal article" date="2022" name="Mol. Ecol. Resour.">
        <title>The genomes of chicory, endive, great burdock and yacon provide insights into Asteraceae palaeo-polyploidization history and plant inulin production.</title>
        <authorList>
            <person name="Fan W."/>
            <person name="Wang S."/>
            <person name="Wang H."/>
            <person name="Wang A."/>
            <person name="Jiang F."/>
            <person name="Liu H."/>
            <person name="Zhao H."/>
            <person name="Xu D."/>
            <person name="Zhang Y."/>
        </authorList>
    </citation>
    <scope>NUCLEOTIDE SEQUENCE [LARGE SCALE GENOMIC DNA]</scope>
    <source>
        <strain evidence="2">cv. Yunnan</strain>
    </source>
</reference>
<sequence>MKYTLKPHLFNQLQFNHFQTRYIIQQEKNIQVFFMNFMTITLKKTWLVIFVALLLVSGTTRAEVYPWRKVGGPTTNPGTNSEDGKGDSGVDNHHSYRSIDRPGIGN</sequence>
<gene>
    <name evidence="1" type="ORF">L1987_05010</name>
</gene>
<protein>
    <submittedName>
        <fullName evidence="1">Uncharacterized protein</fullName>
    </submittedName>
</protein>
<evidence type="ECO:0000313" key="1">
    <source>
        <dbReference type="EMBL" id="KAI3823571.1"/>
    </source>
</evidence>
<accession>A0ACB9JU61</accession>
<reference evidence="1 2" key="2">
    <citation type="journal article" date="2022" name="Mol. Ecol. Resour.">
        <title>The genomes of chicory, endive, great burdock and yacon provide insights into Asteraceae paleo-polyploidization history and plant inulin production.</title>
        <authorList>
            <person name="Fan W."/>
            <person name="Wang S."/>
            <person name="Wang H."/>
            <person name="Wang A."/>
            <person name="Jiang F."/>
            <person name="Liu H."/>
            <person name="Zhao H."/>
            <person name="Xu D."/>
            <person name="Zhang Y."/>
        </authorList>
    </citation>
    <scope>NUCLEOTIDE SEQUENCE [LARGE SCALE GENOMIC DNA]</scope>
    <source>
        <strain evidence="2">cv. Yunnan</strain>
        <tissue evidence="1">Leaves</tissue>
    </source>
</reference>
<dbReference type="Proteomes" id="UP001056120">
    <property type="component" value="Linkage Group LG02"/>
</dbReference>
<dbReference type="EMBL" id="CM042019">
    <property type="protein sequence ID" value="KAI3823571.1"/>
    <property type="molecule type" value="Genomic_DNA"/>
</dbReference>
<organism evidence="1 2">
    <name type="scientific">Smallanthus sonchifolius</name>
    <dbReference type="NCBI Taxonomy" id="185202"/>
    <lineage>
        <taxon>Eukaryota</taxon>
        <taxon>Viridiplantae</taxon>
        <taxon>Streptophyta</taxon>
        <taxon>Embryophyta</taxon>
        <taxon>Tracheophyta</taxon>
        <taxon>Spermatophyta</taxon>
        <taxon>Magnoliopsida</taxon>
        <taxon>eudicotyledons</taxon>
        <taxon>Gunneridae</taxon>
        <taxon>Pentapetalae</taxon>
        <taxon>asterids</taxon>
        <taxon>campanulids</taxon>
        <taxon>Asterales</taxon>
        <taxon>Asteraceae</taxon>
        <taxon>Asteroideae</taxon>
        <taxon>Heliantheae alliance</taxon>
        <taxon>Millerieae</taxon>
        <taxon>Smallanthus</taxon>
    </lineage>
</organism>
<name>A0ACB9JU61_9ASTR</name>
<comment type="caution">
    <text evidence="1">The sequence shown here is derived from an EMBL/GenBank/DDBJ whole genome shotgun (WGS) entry which is preliminary data.</text>
</comment>
<evidence type="ECO:0000313" key="2">
    <source>
        <dbReference type="Proteomes" id="UP001056120"/>
    </source>
</evidence>